<evidence type="ECO:0000313" key="2">
    <source>
        <dbReference type="EMBL" id="GIY96504.1"/>
    </source>
</evidence>
<keyword evidence="3" id="KW-1185">Reference proteome</keyword>
<gene>
    <name evidence="2" type="ORF">CEXT_461391</name>
</gene>
<evidence type="ECO:0000313" key="3">
    <source>
        <dbReference type="Proteomes" id="UP001054945"/>
    </source>
</evidence>
<dbReference type="Proteomes" id="UP001054945">
    <property type="component" value="Unassembled WGS sequence"/>
</dbReference>
<dbReference type="EMBL" id="BPLR01000667">
    <property type="protein sequence ID" value="GIY96504.1"/>
    <property type="molecule type" value="Genomic_DNA"/>
</dbReference>
<dbReference type="AlphaFoldDB" id="A0AAV4XP99"/>
<accession>A0AAV4XP99</accession>
<proteinExistence type="predicted"/>
<reference evidence="2 3" key="1">
    <citation type="submission" date="2021-06" db="EMBL/GenBank/DDBJ databases">
        <title>Caerostris extrusa draft genome.</title>
        <authorList>
            <person name="Kono N."/>
            <person name="Arakawa K."/>
        </authorList>
    </citation>
    <scope>NUCLEOTIDE SEQUENCE [LARGE SCALE GENOMIC DNA]</scope>
</reference>
<protein>
    <submittedName>
        <fullName evidence="2">Uncharacterized protein</fullName>
    </submittedName>
</protein>
<evidence type="ECO:0000256" key="1">
    <source>
        <dbReference type="SAM" id="MobiDB-lite"/>
    </source>
</evidence>
<comment type="caution">
    <text evidence="2">The sequence shown here is derived from an EMBL/GenBank/DDBJ whole genome shotgun (WGS) entry which is preliminary data.</text>
</comment>
<feature type="region of interest" description="Disordered" evidence="1">
    <location>
        <begin position="75"/>
        <end position="98"/>
    </location>
</feature>
<name>A0AAV4XP99_CAEEX</name>
<sequence>MKFNRGGTRGMSIKRGEIALLMTPLEKTATLLEPHSKSNTSPAFMRVESGSRVILIHLLNLTFYSLEEKEDQTTKIKSPLLHPYQKRPPHPSPSTEKLSNTLRVCSTVTSSVRRRLLFLSVTRNATCHILRRRLFFPLHPSDSLLLSSAGDYFSPSSLLTVVVFR</sequence>
<organism evidence="2 3">
    <name type="scientific">Caerostris extrusa</name>
    <name type="common">Bark spider</name>
    <name type="synonym">Caerostris bankana</name>
    <dbReference type="NCBI Taxonomy" id="172846"/>
    <lineage>
        <taxon>Eukaryota</taxon>
        <taxon>Metazoa</taxon>
        <taxon>Ecdysozoa</taxon>
        <taxon>Arthropoda</taxon>
        <taxon>Chelicerata</taxon>
        <taxon>Arachnida</taxon>
        <taxon>Araneae</taxon>
        <taxon>Araneomorphae</taxon>
        <taxon>Entelegynae</taxon>
        <taxon>Araneoidea</taxon>
        <taxon>Araneidae</taxon>
        <taxon>Caerostris</taxon>
    </lineage>
</organism>